<dbReference type="NCBIfam" id="TIGR01604">
    <property type="entry name" value="PYST-C2"/>
    <property type="match status" value="1"/>
</dbReference>
<keyword evidence="3" id="KW-1185">Reference proteome</keyword>
<dbReference type="GeneID" id="27794531"/>
<dbReference type="Proteomes" id="UP000071118">
    <property type="component" value="Chromosome 1"/>
</dbReference>
<name>A0A4V0K1Q8_PLACU</name>
<keyword evidence="1" id="KW-1133">Transmembrane helix</keyword>
<organism evidence="2 3">
    <name type="scientific">Plasmodium chabaudi chabaudi</name>
    <dbReference type="NCBI Taxonomy" id="31271"/>
    <lineage>
        <taxon>Eukaryota</taxon>
        <taxon>Sar</taxon>
        <taxon>Alveolata</taxon>
        <taxon>Apicomplexa</taxon>
        <taxon>Aconoidasida</taxon>
        <taxon>Haemosporida</taxon>
        <taxon>Plasmodiidae</taxon>
        <taxon>Plasmodium</taxon>
        <taxon>Plasmodium (Vinckeia)</taxon>
    </lineage>
</organism>
<dbReference type="RefSeq" id="XP_016652959.1">
    <property type="nucleotide sequence ID" value="XM_016797472.1"/>
</dbReference>
<reference evidence="2 3" key="1">
    <citation type="journal article" date="2014" name="BMC Biol.">
        <title>A comprehensive evaluation of rodent malaria parasite genomes and gene expression.</title>
        <authorList>
            <person name="Otto T.D."/>
            <person name="Bohme U."/>
            <person name="Jackson A.P."/>
            <person name="Hunt M."/>
            <person name="Franke-Fayard B."/>
            <person name="Hoeijmakers W.A."/>
            <person name="Religa A.A."/>
            <person name="Robertson L."/>
            <person name="Sanders M."/>
            <person name="Ogun S.A."/>
            <person name="Cunningham D."/>
            <person name="Erhart A."/>
            <person name="Billker O."/>
            <person name="Khan S.M."/>
            <person name="Stunnenberg H.G."/>
            <person name="Langhorne J."/>
            <person name="Holder A.A."/>
            <person name="Waters A.P."/>
            <person name="Newbold C.I."/>
            <person name="Pain A."/>
            <person name="Berriman M."/>
            <person name="Janse C.J."/>
        </authorList>
    </citation>
    <scope>NUCLEOTIDE SEQUENCE [LARGE SCALE GENOMIC DNA]</scope>
    <source>
        <strain evidence="2 3">AS</strain>
    </source>
</reference>
<sequence>MNKSIYSLVTVVSYILLIVAIQCFINNGDLNKYVKKNKDVHNEYEINSINGNNNENFRYRSLSEYYIENDYTFGSTTIEEISRNRESKCFDWFDCLNCFNCFNLLGCCKRFNIFKRNKKSRKSLNVKESFPKVTLLVSNIPHEFPVQDEEHRNFLLKLKKRFENHPSNLKKKIEDYPSNLKKKIEDYPSNLKKKIKKNFKN</sequence>
<dbReference type="InterPro" id="IPR006491">
    <property type="entry name" value="PYST_C2"/>
</dbReference>
<dbReference type="OrthoDB" id="372831at2759"/>
<feature type="transmembrane region" description="Helical" evidence="1">
    <location>
        <begin position="6"/>
        <end position="25"/>
    </location>
</feature>
<proteinExistence type="predicted"/>
<evidence type="ECO:0000313" key="2">
    <source>
        <dbReference type="EMBL" id="VTZ66187.1"/>
    </source>
</evidence>
<keyword evidence="1" id="KW-0472">Membrane</keyword>
<evidence type="ECO:0000313" key="3">
    <source>
        <dbReference type="Proteomes" id="UP000071118"/>
    </source>
</evidence>
<dbReference type="VEuPathDB" id="PlasmoDB:PCHAS_0100700"/>
<evidence type="ECO:0000256" key="1">
    <source>
        <dbReference type="SAM" id="Phobius"/>
    </source>
</evidence>
<dbReference type="AlphaFoldDB" id="A0A4V0K1Q8"/>
<accession>A0A4V0K1Q8</accession>
<protein>
    <submittedName>
        <fullName evidence="2">Fam-c protein</fullName>
    </submittedName>
</protein>
<dbReference type="EMBL" id="LK022878">
    <property type="protein sequence ID" value="VTZ66187.1"/>
    <property type="molecule type" value="Genomic_DNA"/>
</dbReference>
<keyword evidence="1" id="KW-0812">Transmembrane</keyword>
<gene>
    <name evidence="2" type="ORF">PCHAS_0100700</name>
</gene>
<dbReference type="KEGG" id="pcb:PCHAS_0100700"/>